<dbReference type="SMART" id="SM00421">
    <property type="entry name" value="HTH_LUXR"/>
    <property type="match status" value="1"/>
</dbReference>
<dbReference type="SUPFAM" id="SSF52172">
    <property type="entry name" value="CheY-like"/>
    <property type="match status" value="1"/>
</dbReference>
<dbReference type="OrthoDB" id="3623000at2"/>
<keyword evidence="2" id="KW-0805">Transcription regulation</keyword>
<dbReference type="InterPro" id="IPR039420">
    <property type="entry name" value="WalR-like"/>
</dbReference>
<keyword evidence="9" id="KW-1185">Reference proteome</keyword>
<dbReference type="Gene3D" id="3.40.50.2300">
    <property type="match status" value="1"/>
</dbReference>
<dbReference type="SUPFAM" id="SSF46894">
    <property type="entry name" value="C-terminal effector domain of the bipartite response regulators"/>
    <property type="match status" value="1"/>
</dbReference>
<dbReference type="InterPro" id="IPR058245">
    <property type="entry name" value="NreC/VraR/RcsB-like_REC"/>
</dbReference>
<accession>A0A562ZJH8</accession>
<sequence length="219" mass="23328">MKADGPITVAVVDDNAFHREHLCAAVTASPELRLVGAADDAASALVLMQQQCVDVLLVDLGLPDRSGLEVIRHVRAHCPATDVMVVTVFTDERHVLQSLEAGATGYLLKDATAQEIRQAVLEIVAGGSPISPLMARHLLKRFRPAPVPEAPLAKAVLSTREIEVLQVVAKGLSVKEAADILALSPMTVGTHVKNIYRKLAVNSRAEAVYEAGRLGLLAL</sequence>
<evidence type="ECO:0000313" key="9">
    <source>
        <dbReference type="Proteomes" id="UP000318199"/>
    </source>
</evidence>
<feature type="domain" description="HTH luxR-type" evidence="6">
    <location>
        <begin position="150"/>
        <end position="215"/>
    </location>
</feature>
<dbReference type="AlphaFoldDB" id="A0A562ZJH8"/>
<evidence type="ECO:0000256" key="5">
    <source>
        <dbReference type="PROSITE-ProRule" id="PRU00169"/>
    </source>
</evidence>
<dbReference type="Proteomes" id="UP000318199">
    <property type="component" value="Unassembled WGS sequence"/>
</dbReference>
<dbReference type="CDD" id="cd17535">
    <property type="entry name" value="REC_NarL-like"/>
    <property type="match status" value="1"/>
</dbReference>
<dbReference type="InterPro" id="IPR001789">
    <property type="entry name" value="Sig_transdc_resp-reg_receiver"/>
</dbReference>
<evidence type="ECO:0000256" key="1">
    <source>
        <dbReference type="ARBA" id="ARBA00022553"/>
    </source>
</evidence>
<dbReference type="PRINTS" id="PR00038">
    <property type="entry name" value="HTHLUXR"/>
</dbReference>
<dbReference type="Pfam" id="PF00196">
    <property type="entry name" value="GerE"/>
    <property type="match status" value="1"/>
</dbReference>
<gene>
    <name evidence="8" type="ORF">FN976_22375</name>
</gene>
<evidence type="ECO:0000259" key="6">
    <source>
        <dbReference type="PROSITE" id="PS50043"/>
    </source>
</evidence>
<proteinExistence type="predicted"/>
<dbReference type="CDD" id="cd06170">
    <property type="entry name" value="LuxR_C_like"/>
    <property type="match status" value="1"/>
</dbReference>
<dbReference type="EMBL" id="VOBQ01000018">
    <property type="protein sequence ID" value="TWO68739.1"/>
    <property type="molecule type" value="Genomic_DNA"/>
</dbReference>
<comment type="caution">
    <text evidence="8">The sequence shown here is derived from an EMBL/GenBank/DDBJ whole genome shotgun (WGS) entry which is preliminary data.</text>
</comment>
<dbReference type="InterPro" id="IPR011006">
    <property type="entry name" value="CheY-like_superfamily"/>
</dbReference>
<name>A0A562ZJH8_9BURK</name>
<evidence type="ECO:0000256" key="4">
    <source>
        <dbReference type="ARBA" id="ARBA00023163"/>
    </source>
</evidence>
<keyword evidence="3" id="KW-0238">DNA-binding</keyword>
<organism evidence="8 9">
    <name type="scientific">Caenimonas sedimenti</name>
    <dbReference type="NCBI Taxonomy" id="2596921"/>
    <lineage>
        <taxon>Bacteria</taxon>
        <taxon>Pseudomonadati</taxon>
        <taxon>Pseudomonadota</taxon>
        <taxon>Betaproteobacteria</taxon>
        <taxon>Burkholderiales</taxon>
        <taxon>Comamonadaceae</taxon>
        <taxon>Caenimonas</taxon>
    </lineage>
</organism>
<protein>
    <submittedName>
        <fullName evidence="8">Response regulator transcription factor</fullName>
    </submittedName>
</protein>
<dbReference type="InterPro" id="IPR016032">
    <property type="entry name" value="Sig_transdc_resp-reg_C-effctor"/>
</dbReference>
<dbReference type="PANTHER" id="PTHR43214:SF41">
    <property type="entry name" value="NITRATE_NITRITE RESPONSE REGULATOR PROTEIN NARP"/>
    <property type="match status" value="1"/>
</dbReference>
<dbReference type="GO" id="GO:0006355">
    <property type="term" value="P:regulation of DNA-templated transcription"/>
    <property type="evidence" value="ECO:0007669"/>
    <property type="project" value="InterPro"/>
</dbReference>
<dbReference type="PANTHER" id="PTHR43214">
    <property type="entry name" value="TWO-COMPONENT RESPONSE REGULATOR"/>
    <property type="match status" value="1"/>
</dbReference>
<dbReference type="PROSITE" id="PS50043">
    <property type="entry name" value="HTH_LUXR_2"/>
    <property type="match status" value="1"/>
</dbReference>
<feature type="modified residue" description="4-aspartylphosphate" evidence="5">
    <location>
        <position position="59"/>
    </location>
</feature>
<dbReference type="GO" id="GO:0003677">
    <property type="term" value="F:DNA binding"/>
    <property type="evidence" value="ECO:0007669"/>
    <property type="project" value="UniProtKB-KW"/>
</dbReference>
<keyword evidence="4" id="KW-0804">Transcription</keyword>
<dbReference type="SMART" id="SM00448">
    <property type="entry name" value="REC"/>
    <property type="match status" value="1"/>
</dbReference>
<evidence type="ECO:0000256" key="3">
    <source>
        <dbReference type="ARBA" id="ARBA00023125"/>
    </source>
</evidence>
<feature type="domain" description="Response regulatory" evidence="7">
    <location>
        <begin position="8"/>
        <end position="124"/>
    </location>
</feature>
<evidence type="ECO:0000256" key="2">
    <source>
        <dbReference type="ARBA" id="ARBA00023015"/>
    </source>
</evidence>
<evidence type="ECO:0000313" key="8">
    <source>
        <dbReference type="EMBL" id="TWO68739.1"/>
    </source>
</evidence>
<keyword evidence="1 5" id="KW-0597">Phosphoprotein</keyword>
<dbReference type="Pfam" id="PF00072">
    <property type="entry name" value="Response_reg"/>
    <property type="match status" value="1"/>
</dbReference>
<reference evidence="8 9" key="1">
    <citation type="submission" date="2019-07" db="EMBL/GenBank/DDBJ databases">
        <title>Caenimonas sedimenti sp. nov., isolated from activated sludge.</title>
        <authorList>
            <person name="Xu J."/>
        </authorList>
    </citation>
    <scope>NUCLEOTIDE SEQUENCE [LARGE SCALE GENOMIC DNA]</scope>
    <source>
        <strain evidence="8 9">HX-9-20</strain>
    </source>
</reference>
<dbReference type="PROSITE" id="PS50110">
    <property type="entry name" value="RESPONSE_REGULATORY"/>
    <property type="match status" value="1"/>
</dbReference>
<evidence type="ECO:0000259" key="7">
    <source>
        <dbReference type="PROSITE" id="PS50110"/>
    </source>
</evidence>
<dbReference type="GO" id="GO:0000160">
    <property type="term" value="P:phosphorelay signal transduction system"/>
    <property type="evidence" value="ECO:0007669"/>
    <property type="project" value="InterPro"/>
</dbReference>
<dbReference type="InterPro" id="IPR000792">
    <property type="entry name" value="Tscrpt_reg_LuxR_C"/>
</dbReference>